<organism evidence="3 4">
    <name type="scientific">Batrachochytrium salamandrivorans</name>
    <dbReference type="NCBI Taxonomy" id="1357716"/>
    <lineage>
        <taxon>Eukaryota</taxon>
        <taxon>Fungi</taxon>
        <taxon>Fungi incertae sedis</taxon>
        <taxon>Chytridiomycota</taxon>
        <taxon>Chytridiomycota incertae sedis</taxon>
        <taxon>Chytridiomycetes</taxon>
        <taxon>Rhizophydiales</taxon>
        <taxon>Rhizophydiales incertae sedis</taxon>
        <taxon>Batrachochytrium</taxon>
    </lineage>
</organism>
<feature type="compositionally biased region" description="Polar residues" evidence="1">
    <location>
        <begin position="320"/>
        <end position="330"/>
    </location>
</feature>
<feature type="compositionally biased region" description="Polar residues" evidence="1">
    <location>
        <begin position="412"/>
        <end position="423"/>
    </location>
</feature>
<feature type="compositionally biased region" description="Polar residues" evidence="1">
    <location>
        <begin position="577"/>
        <end position="602"/>
    </location>
</feature>
<reference evidence="3 4" key="1">
    <citation type="submission" date="2021-02" db="EMBL/GenBank/DDBJ databases">
        <title>Variation within the Batrachochytrium salamandrivorans European outbreak.</title>
        <authorList>
            <person name="Kelly M."/>
            <person name="Pasmans F."/>
            <person name="Shea T.P."/>
            <person name="Munoz J.F."/>
            <person name="Carranza S."/>
            <person name="Cuomo C.A."/>
            <person name="Martel A."/>
        </authorList>
    </citation>
    <scope>NUCLEOTIDE SEQUENCE [LARGE SCALE GENOMIC DNA]</scope>
    <source>
        <strain evidence="3 4">AMFP18/2</strain>
    </source>
</reference>
<sequence>MGGHGQYRSTAVPSKAVDGAARAVDAASSSIISPGQTCLGADTIGNAATSGGGGGPTTTSDVVRHDNPPSSQTLAPASQRRPDLDPLQPPTCEGLIDGFKRSGHFDALRKSMLEGFHASPEGKRIARQLAEFLDAQSVNLQQHPQQQAQPLLFLSTNDGLAETVNRQAQLLAILNKAPVLDQLPQAIRNHLMSDEIRRRIRNGVYGVLDKIRNDARQATKQQVESKHRSDAVLAPSGSAPPSNTGSMAPVSTTELSDPTTEGELPLNAPLSSSHSESLLKMPPAAAPHPASTSLGALTAEAEGLQKTVNSDHESGELSESPLTNPGKENTTQLVGFAAGNTQCNNAEAPTSQTIAKGIKDESVSALDFKTSSNISNTNVVKTGPNSKDATMPLKHTRVDQKSTDVSPHEADGTSSIKLAQTKSVGDFSERQIPSSDSTSNSIAATNSGVSAKRENSNTDMCSDILPLKRPRRSSSTSSSQTSAHRNESSSSVSKGALHRQAGSTKPSTELKKNTDKELDMPHSDKGGGLPASIHPKKSSLHSKPLRYGSQPQRTPRSVRSSSDEEDERIDRARSSNQKHSVNKSRATPPSLGRPSSQSTDGKQSLHKKRDQEKIVSAAAQGKYSVGSLVAAFVLVNGDGDDDSDDDMASDTMPSQERPLKESCYQVVIEAFNPAGRIYTVVDPDPDSDCDQTSWNIPEHKIVDFKGLTKQQRAYTVGDRVFSLFRDNDSDNEQTTEFYQAEVVRVLTTGVAVRFEDGDTSSAAYDEIFKVDDVDFSPQTPYKL</sequence>
<dbReference type="EMBL" id="JAFCIX010000570">
    <property type="protein sequence ID" value="KAH6586905.1"/>
    <property type="molecule type" value="Genomic_DNA"/>
</dbReference>
<protein>
    <recommendedName>
        <fullName evidence="2">SGF29 C-terminal domain-containing protein</fullName>
    </recommendedName>
</protein>
<evidence type="ECO:0000259" key="2">
    <source>
        <dbReference type="PROSITE" id="PS51518"/>
    </source>
</evidence>
<feature type="compositionally biased region" description="Low complexity" evidence="1">
    <location>
        <begin position="473"/>
        <end position="482"/>
    </location>
</feature>
<feature type="region of interest" description="Disordered" evidence="1">
    <location>
        <begin position="375"/>
        <end position="613"/>
    </location>
</feature>
<feature type="compositionally biased region" description="Basic and acidic residues" evidence="1">
    <location>
        <begin position="216"/>
        <end position="230"/>
    </location>
</feature>
<dbReference type="InterPro" id="IPR010750">
    <property type="entry name" value="SGF29_tudor-like_dom"/>
</dbReference>
<feature type="region of interest" description="Disordered" evidence="1">
    <location>
        <begin position="640"/>
        <end position="659"/>
    </location>
</feature>
<keyword evidence="4" id="KW-1185">Reference proteome</keyword>
<evidence type="ECO:0000256" key="1">
    <source>
        <dbReference type="SAM" id="MobiDB-lite"/>
    </source>
</evidence>
<feature type="region of interest" description="Disordered" evidence="1">
    <location>
        <begin position="216"/>
        <end position="291"/>
    </location>
</feature>
<proteinExistence type="predicted"/>
<dbReference type="Pfam" id="PF07039">
    <property type="entry name" value="SGF29_Tudor"/>
    <property type="match status" value="1"/>
</dbReference>
<feature type="compositionally biased region" description="Polar residues" evidence="1">
    <location>
        <begin position="431"/>
        <end position="449"/>
    </location>
</feature>
<accession>A0ABQ8EXB6</accession>
<name>A0ABQ8EXB6_9FUNG</name>
<gene>
    <name evidence="3" type="ORF">BASA50_000269</name>
</gene>
<comment type="caution">
    <text evidence="3">The sequence shown here is derived from an EMBL/GenBank/DDBJ whole genome shotgun (WGS) entry which is preliminary data.</text>
</comment>
<feature type="region of interest" description="Disordered" evidence="1">
    <location>
        <begin position="307"/>
        <end position="330"/>
    </location>
</feature>
<evidence type="ECO:0000313" key="4">
    <source>
        <dbReference type="Proteomes" id="UP001648503"/>
    </source>
</evidence>
<feature type="region of interest" description="Disordered" evidence="1">
    <location>
        <begin position="1"/>
        <end position="91"/>
    </location>
</feature>
<feature type="domain" description="SGF29 C-terminal" evidence="2">
    <location>
        <begin position="619"/>
        <end position="783"/>
    </location>
</feature>
<evidence type="ECO:0000313" key="3">
    <source>
        <dbReference type="EMBL" id="KAH6586905.1"/>
    </source>
</evidence>
<feature type="compositionally biased region" description="Basic and acidic residues" evidence="1">
    <location>
        <begin position="396"/>
        <end position="411"/>
    </location>
</feature>
<dbReference type="InterPro" id="IPR055264">
    <property type="entry name" value="BOD1/SHG1_dom"/>
</dbReference>
<feature type="compositionally biased region" description="Polar residues" evidence="1">
    <location>
        <begin position="239"/>
        <end position="259"/>
    </location>
</feature>
<dbReference type="Pfam" id="PF05205">
    <property type="entry name" value="COMPASS-Shg1"/>
    <property type="match status" value="1"/>
</dbReference>
<feature type="compositionally biased region" description="Basic and acidic residues" evidence="1">
    <location>
        <begin position="508"/>
        <end position="525"/>
    </location>
</feature>
<dbReference type="Proteomes" id="UP001648503">
    <property type="component" value="Unassembled WGS sequence"/>
</dbReference>
<feature type="compositionally biased region" description="Basic residues" evidence="1">
    <location>
        <begin position="534"/>
        <end position="544"/>
    </location>
</feature>
<dbReference type="PROSITE" id="PS51518">
    <property type="entry name" value="SGF29_C"/>
    <property type="match status" value="1"/>
</dbReference>
<dbReference type="CDD" id="cd04508">
    <property type="entry name" value="Tudor_SF"/>
    <property type="match status" value="1"/>
</dbReference>
<feature type="compositionally biased region" description="Low complexity" evidence="1">
    <location>
        <begin position="16"/>
        <end position="33"/>
    </location>
</feature>
<feature type="compositionally biased region" description="Polar residues" evidence="1">
    <location>
        <begin position="375"/>
        <end position="388"/>
    </location>
</feature>